<dbReference type="KEGG" id="pbor:BSF38_02651"/>
<reference evidence="2" key="1">
    <citation type="submission" date="2016-12" db="EMBL/GenBank/DDBJ databases">
        <title>Comparative genomics of four Isosphaeraceae planctomycetes: a common pool of plasmids and glycoside hydrolase genes.</title>
        <authorList>
            <person name="Ivanova A."/>
        </authorList>
    </citation>
    <scope>NUCLEOTIDE SEQUENCE [LARGE SCALE GENOMIC DNA]</scope>
    <source>
        <strain evidence="2">PX4</strain>
    </source>
</reference>
<proteinExistence type="predicted"/>
<dbReference type="AlphaFoldDB" id="A0A1U7CQD8"/>
<gene>
    <name evidence="1" type="ORF">BSF38_02651</name>
</gene>
<keyword evidence="2" id="KW-1185">Reference proteome</keyword>
<name>A0A1U7CQD8_9BACT</name>
<dbReference type="EMBL" id="CP019082">
    <property type="protein sequence ID" value="APW61147.1"/>
    <property type="molecule type" value="Genomic_DNA"/>
</dbReference>
<organism evidence="1 2">
    <name type="scientific">Paludisphaera borealis</name>
    <dbReference type="NCBI Taxonomy" id="1387353"/>
    <lineage>
        <taxon>Bacteria</taxon>
        <taxon>Pseudomonadati</taxon>
        <taxon>Planctomycetota</taxon>
        <taxon>Planctomycetia</taxon>
        <taxon>Isosphaerales</taxon>
        <taxon>Isosphaeraceae</taxon>
        <taxon>Paludisphaera</taxon>
    </lineage>
</organism>
<protein>
    <submittedName>
        <fullName evidence="1">Uncharacterized protein</fullName>
    </submittedName>
</protein>
<sequence length="79" mass="9439">MINVDYSIRDGVEEFQRRFWNTWRQTGLCPDPGVYSIEFSDWLRILSPKADDFKHFMICGHDSYIEVVARTFSWTLTKD</sequence>
<evidence type="ECO:0000313" key="2">
    <source>
        <dbReference type="Proteomes" id="UP000186309"/>
    </source>
</evidence>
<dbReference type="Proteomes" id="UP000186309">
    <property type="component" value="Chromosome"/>
</dbReference>
<accession>A0A1U7CQD8</accession>
<evidence type="ECO:0000313" key="1">
    <source>
        <dbReference type="EMBL" id="APW61147.1"/>
    </source>
</evidence>